<gene>
    <name evidence="4" type="ORF">AS203_02525</name>
</gene>
<dbReference type="PANTHER" id="PTHR30576:SF0">
    <property type="entry name" value="UNDECAPRENYL-PHOSPHATE N-ACETYLGALACTOSAMINYL 1-PHOSPHATE TRANSFERASE-RELATED"/>
    <property type="match status" value="1"/>
</dbReference>
<dbReference type="Pfam" id="PF02397">
    <property type="entry name" value="Bac_transf"/>
    <property type="match status" value="1"/>
</dbReference>
<evidence type="ECO:0000256" key="2">
    <source>
        <dbReference type="SAM" id="Phobius"/>
    </source>
</evidence>
<dbReference type="InterPro" id="IPR003362">
    <property type="entry name" value="Bact_transf"/>
</dbReference>
<dbReference type="EMBL" id="CP013195">
    <property type="protein sequence ID" value="ALO48105.1"/>
    <property type="molecule type" value="Genomic_DNA"/>
</dbReference>
<feature type="domain" description="Bacterial sugar transferase" evidence="3">
    <location>
        <begin position="20"/>
        <end position="203"/>
    </location>
</feature>
<dbReference type="KEGG" id="peo:AS203_02525"/>
<keyword evidence="5" id="KW-1185">Reference proteome</keyword>
<dbReference type="eggNOG" id="COG2148">
    <property type="taxonomic scope" value="Bacteria"/>
</dbReference>
<dbReference type="GO" id="GO:0016780">
    <property type="term" value="F:phosphotransferase activity, for other substituted phosphate groups"/>
    <property type="evidence" value="ECO:0007669"/>
    <property type="project" value="TreeGrafter"/>
</dbReference>
<dbReference type="Proteomes" id="UP000056252">
    <property type="component" value="Chromosome"/>
</dbReference>
<keyword evidence="2" id="KW-1133">Transmembrane helix</keyword>
<reference evidence="5" key="1">
    <citation type="submission" date="2015-11" db="EMBL/GenBank/DDBJ databases">
        <authorList>
            <person name="Holder M.E."/>
            <person name="Ajami N.J."/>
            <person name="Petrosino J.F."/>
        </authorList>
    </citation>
    <scope>NUCLEOTIDE SEQUENCE [LARGE SCALE GENOMIC DNA]</scope>
    <source>
        <strain evidence="5">F0113</strain>
    </source>
</reference>
<dbReference type="OrthoDB" id="9808602at2"/>
<dbReference type="RefSeq" id="WP_025065892.1">
    <property type="nucleotide sequence ID" value="NZ_CP013195.1"/>
</dbReference>
<sequence length="208" mass="24865">MTEEKIYIYDGMNELERNVKRLFDLFVSASCLILLSPLFLVCYIVVRRADHGPAIFKQERIGRFGRPFYIYKFRSMILSAEKNGPALYGHAKDKRLTRVGKFLREHHLDELPQLWNVFCGEMSLVGPRPERKYYIDQIIQKDPRYPCLYQIRPGITSYATLYNGYTDTIEKMLRRLELDLYYLKHRSWWFDIKIMINTFLNVIIGKKF</sequence>
<evidence type="ECO:0000259" key="3">
    <source>
        <dbReference type="Pfam" id="PF02397"/>
    </source>
</evidence>
<evidence type="ECO:0000256" key="1">
    <source>
        <dbReference type="ARBA" id="ARBA00006464"/>
    </source>
</evidence>
<comment type="similarity">
    <text evidence="1">Belongs to the bacterial sugar transferase family.</text>
</comment>
<accession>A0A0S2KIK7</accession>
<feature type="transmembrane region" description="Helical" evidence="2">
    <location>
        <begin position="25"/>
        <end position="46"/>
    </location>
</feature>
<proteinExistence type="inferred from homology"/>
<name>A0A0S2KIK7_9BACT</name>
<keyword evidence="4" id="KW-0808">Transferase</keyword>
<dbReference type="PANTHER" id="PTHR30576">
    <property type="entry name" value="COLANIC BIOSYNTHESIS UDP-GLUCOSE LIPID CARRIER TRANSFERASE"/>
    <property type="match status" value="1"/>
</dbReference>
<dbReference type="STRING" id="76123.AS203_02525"/>
<evidence type="ECO:0000313" key="4">
    <source>
        <dbReference type="EMBL" id="ALO48105.1"/>
    </source>
</evidence>
<protein>
    <submittedName>
        <fullName evidence="4">Sugar transferase</fullName>
    </submittedName>
</protein>
<evidence type="ECO:0000313" key="5">
    <source>
        <dbReference type="Proteomes" id="UP000056252"/>
    </source>
</evidence>
<organism evidence="4 5">
    <name type="scientific">Hoylesella enoeca</name>
    <dbReference type="NCBI Taxonomy" id="76123"/>
    <lineage>
        <taxon>Bacteria</taxon>
        <taxon>Pseudomonadati</taxon>
        <taxon>Bacteroidota</taxon>
        <taxon>Bacteroidia</taxon>
        <taxon>Bacteroidales</taxon>
        <taxon>Prevotellaceae</taxon>
        <taxon>Hoylesella</taxon>
    </lineage>
</organism>
<keyword evidence="2" id="KW-0472">Membrane</keyword>
<dbReference type="AlphaFoldDB" id="A0A0S2KIK7"/>
<keyword evidence="2" id="KW-0812">Transmembrane</keyword>